<dbReference type="Proteomes" id="UP001589788">
    <property type="component" value="Unassembled WGS sequence"/>
</dbReference>
<evidence type="ECO:0000313" key="4">
    <source>
        <dbReference type="EMBL" id="MFC0081193.1"/>
    </source>
</evidence>
<dbReference type="InterPro" id="IPR049449">
    <property type="entry name" value="TesB_ACOT8-like_N"/>
</dbReference>
<evidence type="ECO:0000259" key="2">
    <source>
        <dbReference type="Pfam" id="PF13622"/>
    </source>
</evidence>
<protein>
    <submittedName>
        <fullName evidence="4">Thioesterase family protein</fullName>
    </submittedName>
</protein>
<dbReference type="RefSeq" id="WP_377788188.1">
    <property type="nucleotide sequence ID" value="NZ_JBHLYQ010000020.1"/>
</dbReference>
<keyword evidence="5" id="KW-1185">Reference proteome</keyword>
<reference evidence="4 5" key="1">
    <citation type="submission" date="2024-09" db="EMBL/GenBank/DDBJ databases">
        <authorList>
            <person name="Sun Q."/>
            <person name="Mori K."/>
        </authorList>
    </citation>
    <scope>NUCLEOTIDE SEQUENCE [LARGE SCALE GENOMIC DNA]</scope>
    <source>
        <strain evidence="4 5">JCM 15389</strain>
    </source>
</reference>
<feature type="domain" description="Acyl-CoA thioesterase-like N-terminal HotDog" evidence="2">
    <location>
        <begin position="38"/>
        <end position="137"/>
    </location>
</feature>
<evidence type="ECO:0000259" key="3">
    <source>
        <dbReference type="Pfam" id="PF20789"/>
    </source>
</evidence>
<proteinExistence type="predicted"/>
<gene>
    <name evidence="4" type="ORF">ACFFRE_03335</name>
</gene>
<accession>A0ABV6C1K5</accession>
<comment type="caution">
    <text evidence="4">The sequence shown here is derived from an EMBL/GenBank/DDBJ whole genome shotgun (WGS) entry which is preliminary data.</text>
</comment>
<sequence length="313" mass="32586">MASSSSSALFEPLEDLATEADPRGPGVRGRFLPTELARGPWDEGALHGGPVAALLAEAAEALLTGPASEGCGPKQTPTGVRPANQPVTPAVVVTRLSVELLRPVPLAPLELRARVVRPGHRVQLVDAALEVGGRPVAWGRVLGLRTRAAGEVVGQAAGQDCPDRGRGAGTTSRLPPPEAGTPRALRVADYRGFHSAGAEVRFVDGAFDEPGPATAWVRLAVPVVPDRPPSPLQRAAAAADFGNGLSAVLPFERWRFVNPDLTVVLARPPVGEWVAVEARTDLGVPGTALARSILHDEQGPFGSAAQCLVVEPR</sequence>
<organism evidence="4 5">
    <name type="scientific">Aciditerrimonas ferrireducens</name>
    <dbReference type="NCBI Taxonomy" id="667306"/>
    <lineage>
        <taxon>Bacteria</taxon>
        <taxon>Bacillati</taxon>
        <taxon>Actinomycetota</taxon>
        <taxon>Acidimicrobiia</taxon>
        <taxon>Acidimicrobiales</taxon>
        <taxon>Acidimicrobiaceae</taxon>
        <taxon>Aciditerrimonas</taxon>
    </lineage>
</organism>
<feature type="region of interest" description="Disordered" evidence="1">
    <location>
        <begin position="1"/>
        <end position="31"/>
    </location>
</feature>
<dbReference type="InterPro" id="IPR049450">
    <property type="entry name" value="ACOT8-like_C"/>
</dbReference>
<feature type="domain" description="Acyl-CoA thioesterase-like C-terminal" evidence="3">
    <location>
        <begin position="191"/>
        <end position="310"/>
    </location>
</feature>
<evidence type="ECO:0000256" key="1">
    <source>
        <dbReference type="SAM" id="MobiDB-lite"/>
    </source>
</evidence>
<dbReference type="Gene3D" id="3.10.129.10">
    <property type="entry name" value="Hotdog Thioesterase"/>
    <property type="match status" value="1"/>
</dbReference>
<dbReference type="Pfam" id="PF20789">
    <property type="entry name" value="4HBT_3C"/>
    <property type="match status" value="1"/>
</dbReference>
<dbReference type="InterPro" id="IPR029069">
    <property type="entry name" value="HotDog_dom_sf"/>
</dbReference>
<dbReference type="Pfam" id="PF13622">
    <property type="entry name" value="4HBT_3"/>
    <property type="match status" value="1"/>
</dbReference>
<dbReference type="EMBL" id="JBHLYQ010000020">
    <property type="protein sequence ID" value="MFC0081193.1"/>
    <property type="molecule type" value="Genomic_DNA"/>
</dbReference>
<name>A0ABV6C1K5_9ACTN</name>
<feature type="region of interest" description="Disordered" evidence="1">
    <location>
        <begin position="155"/>
        <end position="181"/>
    </location>
</feature>
<evidence type="ECO:0000313" key="5">
    <source>
        <dbReference type="Proteomes" id="UP001589788"/>
    </source>
</evidence>
<dbReference type="SUPFAM" id="SSF54637">
    <property type="entry name" value="Thioesterase/thiol ester dehydrase-isomerase"/>
    <property type="match status" value="2"/>
</dbReference>